<evidence type="ECO:0000256" key="4">
    <source>
        <dbReference type="ARBA" id="ARBA00022827"/>
    </source>
</evidence>
<dbReference type="GO" id="GO:0006139">
    <property type="term" value="P:nucleobase-containing compound metabolic process"/>
    <property type="evidence" value="ECO:0007669"/>
    <property type="project" value="UniProtKB-ARBA"/>
</dbReference>
<dbReference type="GO" id="GO:0003904">
    <property type="term" value="F:deoxyribodipyrimidine photo-lyase activity"/>
    <property type="evidence" value="ECO:0007669"/>
    <property type="project" value="TreeGrafter"/>
</dbReference>
<comment type="cofactor">
    <cofactor evidence="6">
        <name>FAD</name>
        <dbReference type="ChEBI" id="CHEBI:57692"/>
    </cofactor>
    <text evidence="6">Binds 1 FAD per subunit.</text>
</comment>
<reference evidence="9 10" key="1">
    <citation type="submission" date="2018-03" db="EMBL/GenBank/DDBJ databases">
        <title>Whole genome sequencing of Histamine producing bacteria.</title>
        <authorList>
            <person name="Butler K."/>
        </authorList>
    </citation>
    <scope>NUCLEOTIDE SEQUENCE [LARGE SCALE GENOMIC DNA]</scope>
    <source>
        <strain evidence="9 10">Res.4.1</strain>
    </source>
</reference>
<dbReference type="GO" id="GO:0071949">
    <property type="term" value="F:FAD binding"/>
    <property type="evidence" value="ECO:0007669"/>
    <property type="project" value="TreeGrafter"/>
</dbReference>
<dbReference type="InterPro" id="IPR002081">
    <property type="entry name" value="Cryptochrome/DNA_photolyase_1"/>
</dbReference>
<evidence type="ECO:0000256" key="2">
    <source>
        <dbReference type="ARBA" id="ARBA00005862"/>
    </source>
</evidence>
<dbReference type="Gene3D" id="1.10.579.10">
    <property type="entry name" value="DNA Cyclobutane Dipyrimidine Photolyase, subunit A, domain 3"/>
    <property type="match status" value="1"/>
</dbReference>
<dbReference type="InterPro" id="IPR006050">
    <property type="entry name" value="DNA_photolyase_N"/>
</dbReference>
<proteinExistence type="inferred from homology"/>
<dbReference type="RefSeq" id="WP_107185915.1">
    <property type="nucleotide sequence ID" value="NZ_PYNS01000027.1"/>
</dbReference>
<evidence type="ECO:0000259" key="8">
    <source>
        <dbReference type="PROSITE" id="PS51645"/>
    </source>
</evidence>
<dbReference type="GO" id="GO:0003677">
    <property type="term" value="F:DNA binding"/>
    <property type="evidence" value="ECO:0007669"/>
    <property type="project" value="TreeGrafter"/>
</dbReference>
<dbReference type="Proteomes" id="UP000240530">
    <property type="component" value="Unassembled WGS sequence"/>
</dbReference>
<comment type="similarity">
    <text evidence="2">Belongs to the DNA photolyase class-1 family.</text>
</comment>
<dbReference type="InterPro" id="IPR014729">
    <property type="entry name" value="Rossmann-like_a/b/a_fold"/>
</dbReference>
<feature type="binding site" evidence="6">
    <location>
        <position position="265"/>
    </location>
    <ligand>
        <name>FAD</name>
        <dbReference type="ChEBI" id="CHEBI:57692"/>
    </ligand>
</feature>
<evidence type="ECO:0000313" key="9">
    <source>
        <dbReference type="EMBL" id="PSV08644.1"/>
    </source>
</evidence>
<comment type="caution">
    <text evidence="9">The sequence shown here is derived from an EMBL/GenBank/DDBJ whole genome shotgun (WGS) entry which is preliminary data.</text>
</comment>
<dbReference type="PRINTS" id="PR00147">
    <property type="entry name" value="DNAPHOTLYASE"/>
</dbReference>
<dbReference type="PROSITE" id="PS00394">
    <property type="entry name" value="DNA_PHOTOLYASES_1_1"/>
    <property type="match status" value="1"/>
</dbReference>
<keyword evidence="3 6" id="KW-0285">Flavoprotein</keyword>
<dbReference type="PROSITE" id="PS51645">
    <property type="entry name" value="PHR_CRY_ALPHA_BETA"/>
    <property type="match status" value="1"/>
</dbReference>
<dbReference type="InterPro" id="IPR036134">
    <property type="entry name" value="Crypto/Photolyase_FAD-like_sf"/>
</dbReference>
<dbReference type="AlphaFoldDB" id="A0A2T3KQV9"/>
<keyword evidence="5 7" id="KW-0157">Chromophore</keyword>
<dbReference type="Pfam" id="PF03441">
    <property type="entry name" value="FAD_binding_7"/>
    <property type="match status" value="1"/>
</dbReference>
<dbReference type="GO" id="GO:0009416">
    <property type="term" value="P:response to light stimulus"/>
    <property type="evidence" value="ECO:0007669"/>
    <property type="project" value="TreeGrafter"/>
</dbReference>
<evidence type="ECO:0000256" key="5">
    <source>
        <dbReference type="ARBA" id="ARBA00022991"/>
    </source>
</evidence>
<dbReference type="Gene3D" id="3.40.50.620">
    <property type="entry name" value="HUPs"/>
    <property type="match status" value="1"/>
</dbReference>
<comment type="cofactor">
    <cofactor evidence="1">
        <name>(6R)-5,10-methylene-5,6,7,8-tetrahydrofolate</name>
        <dbReference type="ChEBI" id="CHEBI:15636"/>
    </cofactor>
</comment>
<evidence type="ECO:0000256" key="3">
    <source>
        <dbReference type="ARBA" id="ARBA00022630"/>
    </source>
</evidence>
<evidence type="ECO:0000256" key="1">
    <source>
        <dbReference type="ARBA" id="ARBA00001932"/>
    </source>
</evidence>
<dbReference type="EMBL" id="PYNS01000027">
    <property type="protein sequence ID" value="PSV08644.1"/>
    <property type="molecule type" value="Genomic_DNA"/>
</dbReference>
<dbReference type="PANTHER" id="PTHR11455:SF9">
    <property type="entry name" value="CRYPTOCHROME CIRCADIAN CLOCK 5 ISOFORM X1"/>
    <property type="match status" value="1"/>
</dbReference>
<gene>
    <name evidence="9" type="ORF">C0W93_17975</name>
</gene>
<dbReference type="InterPro" id="IPR018394">
    <property type="entry name" value="DNA_photolyase_1_CS_C"/>
</dbReference>
<dbReference type="InterPro" id="IPR036155">
    <property type="entry name" value="Crypto/Photolyase_N_sf"/>
</dbReference>
<keyword evidence="4 6" id="KW-0274">FAD</keyword>
<evidence type="ECO:0000256" key="6">
    <source>
        <dbReference type="PIRSR" id="PIRSR602081-1"/>
    </source>
</evidence>
<sequence>MKKINVVWLKRDLRLTDHQALSVAANSDYPVMLIYIMEPMLLSDPHYSERHWRFIWQSLEDMNHQLACVNSQVFIFHGNAVECLDNLMHHYPINALFLHQEIGLGCTFERDLNIKAWCDKQQVQWHEFQQGAVIRGAKNRTNWDKHWNLVMRAPVFSVNLDKVNWFSTYPEQLADMLFSPPESWHERVQGMQTGGSTLALQTLDDFFSRRGKEYYRSISSPTASRTACSRLSPYLAWGNISLRQVYQQVLAHWNVKGFRRSLIAFSSRLHWHCHFIQKFESEPDIEFLCMNRTYDRLLAESCSKDKMKLNAWKEGNTGIPLIDACMRCLYHTGYINFRMRSMLVSFLTHHLNIDWRDGVTHLAQLFLDFEPGIHYSQFQMQAGVTGINTIRIYNPTKQAQEHDPDGKFIHKWVPELANVPAPLLFEPWTLTELEIVMYQLDNNSCYLSPIVDLERSAKEARERLWGWRSRADVKSEVNAILNRHVRIKNTR</sequence>
<feature type="binding site" evidence="6">
    <location>
        <position position="214"/>
    </location>
    <ligand>
        <name>FAD</name>
        <dbReference type="ChEBI" id="CHEBI:57692"/>
    </ligand>
</feature>
<feature type="domain" description="Photolyase/cryptochrome alpha/beta" evidence="8">
    <location>
        <begin position="3"/>
        <end position="133"/>
    </location>
</feature>
<comment type="similarity">
    <text evidence="7">Belongs to the DNA photolyase family.</text>
</comment>
<evidence type="ECO:0000313" key="10">
    <source>
        <dbReference type="Proteomes" id="UP000240530"/>
    </source>
</evidence>
<dbReference type="SUPFAM" id="SSF52425">
    <property type="entry name" value="Cryptochrome/photolyase, N-terminal domain"/>
    <property type="match status" value="1"/>
</dbReference>
<name>A0A2T3KQV9_PHOLD</name>
<evidence type="ECO:0000256" key="7">
    <source>
        <dbReference type="RuleBase" id="RU004182"/>
    </source>
</evidence>
<dbReference type="PANTHER" id="PTHR11455">
    <property type="entry name" value="CRYPTOCHROME"/>
    <property type="match status" value="1"/>
</dbReference>
<dbReference type="InterPro" id="IPR005101">
    <property type="entry name" value="Cryptochr/Photolyase_FAD-bd"/>
</dbReference>
<dbReference type="Gene3D" id="1.25.40.80">
    <property type="match status" value="1"/>
</dbReference>
<protein>
    <submittedName>
        <fullName evidence="9">Deoxyribodipyrimidine photolyase</fullName>
    </submittedName>
</protein>
<dbReference type="SUPFAM" id="SSF48173">
    <property type="entry name" value="Cryptochrome/photolyase FAD-binding domain"/>
    <property type="match status" value="1"/>
</dbReference>
<organism evidence="9 10">
    <name type="scientific">Photobacterium leiognathi subsp. mandapamensis</name>
    <name type="common">Photobacterium mandapamensis</name>
    <dbReference type="NCBI Taxonomy" id="48408"/>
    <lineage>
        <taxon>Bacteria</taxon>
        <taxon>Pseudomonadati</taxon>
        <taxon>Pseudomonadota</taxon>
        <taxon>Gammaproteobacteria</taxon>
        <taxon>Vibrionales</taxon>
        <taxon>Vibrionaceae</taxon>
        <taxon>Photobacterium</taxon>
    </lineage>
</organism>
<dbReference type="GO" id="GO:0006950">
    <property type="term" value="P:response to stress"/>
    <property type="evidence" value="ECO:0007669"/>
    <property type="project" value="UniProtKB-ARBA"/>
</dbReference>
<accession>A0A2T3KQV9</accession>
<dbReference type="Pfam" id="PF00875">
    <property type="entry name" value="DNA_photolyase"/>
    <property type="match status" value="1"/>
</dbReference>
<keyword evidence="9" id="KW-0456">Lyase</keyword>